<evidence type="ECO:0000313" key="5">
    <source>
        <dbReference type="EMBL" id="KJP88957.1"/>
    </source>
</evidence>
<protein>
    <recommendedName>
        <fullName evidence="7">Citrate synthase-like protein</fullName>
    </recommendedName>
</protein>
<dbReference type="PANTHER" id="PTHR11739:SF4">
    <property type="entry name" value="CITRATE SYNTHASE, PEROXISOMAL"/>
    <property type="match status" value="1"/>
</dbReference>
<evidence type="ECO:0000256" key="1">
    <source>
        <dbReference type="ARBA" id="ARBA00010566"/>
    </source>
</evidence>
<dbReference type="VEuPathDB" id="PlasmoDB:AK88_01451"/>
<dbReference type="AlphaFoldDB" id="A0A0D9QQ82"/>
<dbReference type="PANTHER" id="PTHR11739">
    <property type="entry name" value="CITRATE SYNTHASE"/>
    <property type="match status" value="1"/>
</dbReference>
<keyword evidence="4" id="KW-0812">Transmembrane</keyword>
<keyword evidence="4" id="KW-0472">Membrane</keyword>
<dbReference type="InterPro" id="IPR036969">
    <property type="entry name" value="Citrate_synthase_sf"/>
</dbReference>
<accession>A0A0D9QQ82</accession>
<evidence type="ECO:0008006" key="7">
    <source>
        <dbReference type="Google" id="ProtNLM"/>
    </source>
</evidence>
<dbReference type="Gene3D" id="1.10.230.10">
    <property type="entry name" value="Cytochrome P450-Terp, domain 2"/>
    <property type="match status" value="1"/>
</dbReference>
<reference evidence="5 6" key="1">
    <citation type="submission" date="2014-03" db="EMBL/GenBank/DDBJ databases">
        <title>The Genome Sequence of Plasmodium fragile nilgiri.</title>
        <authorList>
            <consortium name="The Broad Institute Genomics Platform"/>
            <consortium name="The Broad Institute Genome Sequencing Center for Infectious Disease"/>
            <person name="Neafsey D."/>
            <person name="Duraisingh M."/>
            <person name="Young S.K."/>
            <person name="Zeng Q."/>
            <person name="Gargeya S."/>
            <person name="Abouelleil A."/>
            <person name="Alvarado L."/>
            <person name="Chapman S.B."/>
            <person name="Gainer-Dewar J."/>
            <person name="Goldberg J."/>
            <person name="Griggs A."/>
            <person name="Gujja S."/>
            <person name="Hansen M."/>
            <person name="Howarth C."/>
            <person name="Imamovic A."/>
            <person name="Larimer J."/>
            <person name="Pearson M."/>
            <person name="Poon T.W."/>
            <person name="Priest M."/>
            <person name="Roberts A."/>
            <person name="Saif S."/>
            <person name="Shea T."/>
            <person name="Sykes S."/>
            <person name="Wortman J."/>
            <person name="Nusbaum C."/>
            <person name="Birren B."/>
        </authorList>
    </citation>
    <scope>NUCLEOTIDE SEQUENCE [LARGE SCALE GENOMIC DNA]</scope>
    <source>
        <strain evidence="6">nilgiri</strain>
    </source>
</reference>
<evidence type="ECO:0000313" key="6">
    <source>
        <dbReference type="Proteomes" id="UP000054561"/>
    </source>
</evidence>
<feature type="region of interest" description="Disordered" evidence="3">
    <location>
        <begin position="148"/>
        <end position="172"/>
    </location>
</feature>
<dbReference type="GeneID" id="24266765"/>
<dbReference type="GO" id="GO:0046912">
    <property type="term" value="F:acyltransferase activity, acyl groups converted into alkyl on transfer"/>
    <property type="evidence" value="ECO:0007669"/>
    <property type="project" value="InterPro"/>
</dbReference>
<keyword evidence="4" id="KW-1133">Transmembrane helix</keyword>
<dbReference type="GO" id="GO:0005829">
    <property type="term" value="C:cytosol"/>
    <property type="evidence" value="ECO:0007669"/>
    <property type="project" value="TreeGrafter"/>
</dbReference>
<dbReference type="Gene3D" id="1.10.580.10">
    <property type="entry name" value="Citrate Synthase, domain 1"/>
    <property type="match status" value="2"/>
</dbReference>
<dbReference type="InterPro" id="IPR016143">
    <property type="entry name" value="Citrate_synth-like_sm_a-sub"/>
</dbReference>
<dbReference type="OrthoDB" id="435022at2759"/>
<gene>
    <name evidence="5" type="ORF">AK88_01451</name>
</gene>
<evidence type="ECO:0000256" key="4">
    <source>
        <dbReference type="SAM" id="Phobius"/>
    </source>
</evidence>
<organism evidence="5 6">
    <name type="scientific">Plasmodium fragile</name>
    <dbReference type="NCBI Taxonomy" id="5857"/>
    <lineage>
        <taxon>Eukaryota</taxon>
        <taxon>Sar</taxon>
        <taxon>Alveolata</taxon>
        <taxon>Apicomplexa</taxon>
        <taxon>Aconoidasida</taxon>
        <taxon>Haemosporida</taxon>
        <taxon>Plasmodiidae</taxon>
        <taxon>Plasmodium</taxon>
        <taxon>Plasmodium (Plasmodium)</taxon>
    </lineage>
</organism>
<dbReference type="GO" id="GO:0005975">
    <property type="term" value="P:carbohydrate metabolic process"/>
    <property type="evidence" value="ECO:0007669"/>
    <property type="project" value="TreeGrafter"/>
</dbReference>
<dbReference type="InterPro" id="IPR016142">
    <property type="entry name" value="Citrate_synth-like_lrg_a-sub"/>
</dbReference>
<comment type="similarity">
    <text evidence="1">Belongs to the citrate synthase family.</text>
</comment>
<dbReference type="EMBL" id="KQ001656">
    <property type="protein sequence ID" value="KJP88957.1"/>
    <property type="molecule type" value="Genomic_DNA"/>
</dbReference>
<feature type="transmembrane region" description="Helical" evidence="4">
    <location>
        <begin position="410"/>
        <end position="434"/>
    </location>
</feature>
<name>A0A0D9QQ82_PLAFR</name>
<dbReference type="GO" id="GO:0006099">
    <property type="term" value="P:tricarboxylic acid cycle"/>
    <property type="evidence" value="ECO:0007669"/>
    <property type="project" value="TreeGrafter"/>
</dbReference>
<dbReference type="Proteomes" id="UP000054561">
    <property type="component" value="Unassembled WGS sequence"/>
</dbReference>
<evidence type="ECO:0000256" key="3">
    <source>
        <dbReference type="SAM" id="MobiDB-lite"/>
    </source>
</evidence>
<proteinExistence type="inferred from homology"/>
<feature type="compositionally biased region" description="Basic and acidic residues" evidence="3">
    <location>
        <begin position="148"/>
        <end position="163"/>
    </location>
</feature>
<dbReference type="InterPro" id="IPR002020">
    <property type="entry name" value="Citrate_synthase"/>
</dbReference>
<dbReference type="OMA" id="FFIMRLL"/>
<dbReference type="SUPFAM" id="SSF48256">
    <property type="entry name" value="Citrate synthase"/>
    <property type="match status" value="1"/>
</dbReference>
<dbReference type="Pfam" id="PF00285">
    <property type="entry name" value="Citrate_synt"/>
    <property type="match status" value="2"/>
</dbReference>
<evidence type="ECO:0000256" key="2">
    <source>
        <dbReference type="ARBA" id="ARBA00022679"/>
    </source>
</evidence>
<keyword evidence="6" id="KW-1185">Reference proteome</keyword>
<dbReference type="RefSeq" id="XP_012334509.1">
    <property type="nucleotide sequence ID" value="XM_012479086.1"/>
</dbReference>
<sequence>MSCLKRALCPIRGNEWRPVNNPVYLIKRHFSHVHKNGDRAEGACARPQPCVMLESEILLDFKGHFYRGMDVRALCRRATFDEVIFLLLHKKFPNQSELKRKNRHVQNELERFCEGNVLEMGRLLHTSDPLELIRIALLQFSHQAKRAAEKRTEEKGDAEKGDAEEGEGERDEDDPVLNYLKILAASLKLLLRWGHSELVPPPTQDYAAYSDFASFLIDSYPMGGTEGDFLQEREEKKKLLNAFLLCMCEQGMNENTFFIRMLSSVQGHNYFSLCVSASTFYVDAFSGVNLSHSLEGFLKFVVPPVRGAKRAAQDQLCTHGEAEGGQLGQAELRQGQRRQGDHVDEAIAEPPNVNFFFHKGNSYKEKNDILKKHLTEYCNNTCEKNLHYLKHFEQVEEFFLKKQKKHASCYYYPLLIFHLLNLPLPFLPSVFFIMRLLSFTAHRQEQICNNKMVKYAGVYTGVPPRGNHMQVEHRGATSPH</sequence>
<keyword evidence="2" id="KW-0808">Transferase</keyword>